<evidence type="ECO:0000313" key="4">
    <source>
        <dbReference type="Proteomes" id="UP001153076"/>
    </source>
</evidence>
<evidence type="ECO:0000313" key="3">
    <source>
        <dbReference type="EMBL" id="KAJ8432350.1"/>
    </source>
</evidence>
<feature type="domain" description="DUF4283" evidence="2">
    <location>
        <begin position="81"/>
        <end position="162"/>
    </location>
</feature>
<proteinExistence type="predicted"/>
<sequence>MYPPVGQPICVVTPAIARTAESTHGQAHSEGTSQTLWGHHSSFAQLVDPDEGTELKFVPSNIINGVRCAQIEKSDVEIEIQYWQNAVLCAVMGANPPFEVMKGFLTRIWAKFTIDRILYVRKGMFLVRFDTLQDKLAVEKRGVYFFDSKPMLVKGWNPTMDLHTETIRSLPIWIQLHSLDIKYWGMESLISWASPLKTDKLTKDKQVIRYARLLVEMQIDGPFPEYIEFFNEEGVLTRQQVTYKWIPSKCTHCTMLGHTEAVCKKKGVVRKEWIRIEKPVDKSIQSREHPNNNLIPQQARVASPITHPPPNTGSSQVNQVISPKPKESPPQQKSPDAFITISRGASPKHLLTVSVDSPAFHHNSFSALNENHILDVLQDRLPLWDTLHQISLSVQSAWCILGDFNTILYEDDRIGGNEVTDHDTQELSAFMETCEMQEMTGSGPVYTWTNKTIWSKIDSVFINCLWHEEFDFTMVKAIPPGLLDHSPLLLHFHAPPRPPSQFHYCDMWSSHKNFHDMVTASLPNISSYNIMRQTKHFLAQMRRLLSQLSRDHFKDLKNQQAIARIHKE</sequence>
<dbReference type="OrthoDB" id="425619at2759"/>
<dbReference type="Gene3D" id="3.60.10.10">
    <property type="entry name" value="Endonuclease/exonuclease/phosphatase"/>
    <property type="match status" value="1"/>
</dbReference>
<protein>
    <recommendedName>
        <fullName evidence="2">DUF4283 domain-containing protein</fullName>
    </recommendedName>
</protein>
<name>A0A9Q1JWG4_9CARY</name>
<comment type="caution">
    <text evidence="3">The sequence shown here is derived from an EMBL/GenBank/DDBJ whole genome shotgun (WGS) entry which is preliminary data.</text>
</comment>
<feature type="region of interest" description="Disordered" evidence="1">
    <location>
        <begin position="302"/>
        <end position="337"/>
    </location>
</feature>
<feature type="compositionally biased region" description="Polar residues" evidence="1">
    <location>
        <begin position="312"/>
        <end position="321"/>
    </location>
</feature>
<dbReference type="PANTHER" id="PTHR33233">
    <property type="entry name" value="ENDONUCLEASE/EXONUCLEASE/PHOSPHATASE"/>
    <property type="match status" value="1"/>
</dbReference>
<reference evidence="3" key="1">
    <citation type="submission" date="2022-04" db="EMBL/GenBank/DDBJ databases">
        <title>Carnegiea gigantea Genome sequencing and assembly v2.</title>
        <authorList>
            <person name="Copetti D."/>
            <person name="Sanderson M.J."/>
            <person name="Burquez A."/>
            <person name="Wojciechowski M.F."/>
        </authorList>
    </citation>
    <scope>NUCLEOTIDE SEQUENCE</scope>
    <source>
        <strain evidence="3">SGP5-SGP5p</strain>
        <tissue evidence="3">Aerial part</tissue>
    </source>
</reference>
<keyword evidence="4" id="KW-1185">Reference proteome</keyword>
<dbReference type="EMBL" id="JAKOGI010000612">
    <property type="protein sequence ID" value="KAJ8432350.1"/>
    <property type="molecule type" value="Genomic_DNA"/>
</dbReference>
<organism evidence="3 4">
    <name type="scientific">Carnegiea gigantea</name>
    <dbReference type="NCBI Taxonomy" id="171969"/>
    <lineage>
        <taxon>Eukaryota</taxon>
        <taxon>Viridiplantae</taxon>
        <taxon>Streptophyta</taxon>
        <taxon>Embryophyta</taxon>
        <taxon>Tracheophyta</taxon>
        <taxon>Spermatophyta</taxon>
        <taxon>Magnoliopsida</taxon>
        <taxon>eudicotyledons</taxon>
        <taxon>Gunneridae</taxon>
        <taxon>Pentapetalae</taxon>
        <taxon>Caryophyllales</taxon>
        <taxon>Cactineae</taxon>
        <taxon>Cactaceae</taxon>
        <taxon>Cactoideae</taxon>
        <taxon>Echinocereeae</taxon>
        <taxon>Carnegiea</taxon>
    </lineage>
</organism>
<dbReference type="PANTHER" id="PTHR33233:SF14">
    <property type="entry name" value="ENDONUCLEASE_EXONUCLEASE_PHOSPHATASE"/>
    <property type="match status" value="1"/>
</dbReference>
<dbReference type="Proteomes" id="UP001153076">
    <property type="component" value="Unassembled WGS sequence"/>
</dbReference>
<accession>A0A9Q1JWG4</accession>
<evidence type="ECO:0000256" key="1">
    <source>
        <dbReference type="SAM" id="MobiDB-lite"/>
    </source>
</evidence>
<dbReference type="Pfam" id="PF14111">
    <property type="entry name" value="DUF4283"/>
    <property type="match status" value="1"/>
</dbReference>
<dbReference type="InterPro" id="IPR025558">
    <property type="entry name" value="DUF4283"/>
</dbReference>
<dbReference type="SUPFAM" id="SSF56219">
    <property type="entry name" value="DNase I-like"/>
    <property type="match status" value="1"/>
</dbReference>
<gene>
    <name evidence="3" type="ORF">Cgig2_021120</name>
</gene>
<dbReference type="InterPro" id="IPR036691">
    <property type="entry name" value="Endo/exonu/phosph_ase_sf"/>
</dbReference>
<evidence type="ECO:0000259" key="2">
    <source>
        <dbReference type="Pfam" id="PF14111"/>
    </source>
</evidence>
<dbReference type="AlphaFoldDB" id="A0A9Q1JWG4"/>